<dbReference type="RefSeq" id="WP_111917861.1">
    <property type="nucleotide sequence ID" value="NZ_CAUWHR010000023.1"/>
</dbReference>
<dbReference type="EMBL" id="CP030280">
    <property type="protein sequence ID" value="AWY97025.1"/>
    <property type="molecule type" value="Genomic_DNA"/>
</dbReference>
<name>A0A2Z4U7K0_9FIRM</name>
<organism evidence="1 2">
    <name type="scientific">Blautia argi</name>
    <dbReference type="NCBI Taxonomy" id="1912897"/>
    <lineage>
        <taxon>Bacteria</taxon>
        <taxon>Bacillati</taxon>
        <taxon>Bacillota</taxon>
        <taxon>Clostridia</taxon>
        <taxon>Lachnospirales</taxon>
        <taxon>Lachnospiraceae</taxon>
        <taxon>Blautia</taxon>
    </lineage>
</organism>
<evidence type="ECO:0008006" key="3">
    <source>
        <dbReference type="Google" id="ProtNLM"/>
    </source>
</evidence>
<evidence type="ECO:0000313" key="1">
    <source>
        <dbReference type="EMBL" id="AWY97025.1"/>
    </source>
</evidence>
<evidence type="ECO:0000313" key="2">
    <source>
        <dbReference type="Proteomes" id="UP000250003"/>
    </source>
</evidence>
<keyword evidence="2" id="KW-1185">Reference proteome</keyword>
<gene>
    <name evidence="1" type="ORF">DQQ01_01400</name>
</gene>
<proteinExistence type="predicted"/>
<accession>A0A2Z4U7K0</accession>
<dbReference type="Proteomes" id="UP000250003">
    <property type="component" value="Chromosome"/>
</dbReference>
<protein>
    <recommendedName>
        <fullName evidence="3">SipW-cognate class signal peptide</fullName>
    </recommendedName>
</protein>
<dbReference type="AlphaFoldDB" id="A0A2Z4U7K0"/>
<dbReference type="InterPro" id="IPR023833">
    <property type="entry name" value="Signal_pept_SipW-depend-type"/>
</dbReference>
<sequence>MKKRQLAKLGLTLGLVGAVGVGGTMALLSAKSNTVTNTFAAGNGIDAAKDITLFEHDPYLDEEGYQGDSQNVFKDGTSTDKEGMIDIDGVDYKDLEPNMVLTKDPTVQISKGTADCYLFAKVTNGLKDVKGVSIDGIFSNTSEHWQKLEGTEDVWYYVDSIKDVDGKVINTDEEAFISDELFENITLTSDAEIYDNKLENKNIEVKAFVVQATENNNWEAAKAMAKDNDNWE</sequence>
<dbReference type="NCBIfam" id="TIGR04088">
    <property type="entry name" value="cognate_SipW"/>
    <property type="match status" value="1"/>
</dbReference>
<dbReference type="OrthoDB" id="2085414at2"/>
<reference evidence="2" key="1">
    <citation type="submission" date="2018-06" db="EMBL/GenBank/DDBJ databases">
        <title>Description of Blautia argi sp. nov., a new anaerobic isolated from dog feces.</title>
        <authorList>
            <person name="Chang Y.-H."/>
            <person name="Paek J."/>
            <person name="Shin Y."/>
        </authorList>
    </citation>
    <scope>NUCLEOTIDE SEQUENCE [LARGE SCALE GENOMIC DNA]</scope>
    <source>
        <strain evidence="2">KCTC 15426</strain>
    </source>
</reference>
<dbReference type="KEGG" id="blau:DQQ01_01400"/>